<proteinExistence type="predicted"/>
<dbReference type="PROSITE" id="PS51203">
    <property type="entry name" value="CS"/>
    <property type="match status" value="1"/>
</dbReference>
<dbReference type="GO" id="GO:0016787">
    <property type="term" value="F:hydrolase activity"/>
    <property type="evidence" value="ECO:0007669"/>
    <property type="project" value="UniProtKB-KW"/>
</dbReference>
<name>A0A0N0BCD4_9HYME</name>
<keyword evidence="5" id="KW-0347">Helicase</keyword>
<evidence type="ECO:0000256" key="7">
    <source>
        <dbReference type="ARBA" id="ARBA00047984"/>
    </source>
</evidence>
<keyword evidence="3" id="KW-0547">Nucleotide-binding</keyword>
<evidence type="ECO:0000259" key="8">
    <source>
        <dbReference type="PROSITE" id="PS51203"/>
    </source>
</evidence>
<dbReference type="Gene3D" id="2.60.40.790">
    <property type="match status" value="1"/>
</dbReference>
<dbReference type="AlphaFoldDB" id="A0A0N0BCD4"/>
<evidence type="ECO:0000313" key="9">
    <source>
        <dbReference type="EMBL" id="KOX68548.1"/>
    </source>
</evidence>
<organism evidence="9 10">
    <name type="scientific">Melipona quadrifasciata</name>
    <dbReference type="NCBI Taxonomy" id="166423"/>
    <lineage>
        <taxon>Eukaryota</taxon>
        <taxon>Metazoa</taxon>
        <taxon>Ecdysozoa</taxon>
        <taxon>Arthropoda</taxon>
        <taxon>Hexapoda</taxon>
        <taxon>Insecta</taxon>
        <taxon>Pterygota</taxon>
        <taxon>Neoptera</taxon>
        <taxon>Endopterygota</taxon>
        <taxon>Hymenoptera</taxon>
        <taxon>Apocrita</taxon>
        <taxon>Aculeata</taxon>
        <taxon>Apoidea</taxon>
        <taxon>Anthophila</taxon>
        <taxon>Apidae</taxon>
        <taxon>Melipona</taxon>
    </lineage>
</organism>
<dbReference type="EC" id="3.6.4.13" evidence="1"/>
<dbReference type="EMBL" id="KQ435922">
    <property type="protein sequence ID" value="KOX68548.1"/>
    <property type="molecule type" value="Genomic_DNA"/>
</dbReference>
<keyword evidence="10" id="KW-1185">Reference proteome</keyword>
<dbReference type="STRING" id="166423.A0A0N0BCD4"/>
<keyword evidence="2" id="KW-0677">Repeat</keyword>
<comment type="catalytic activity">
    <reaction evidence="7">
        <text>ATP + H2O = ADP + phosphate + H(+)</text>
        <dbReference type="Rhea" id="RHEA:13065"/>
        <dbReference type="ChEBI" id="CHEBI:15377"/>
        <dbReference type="ChEBI" id="CHEBI:15378"/>
        <dbReference type="ChEBI" id="CHEBI:30616"/>
        <dbReference type="ChEBI" id="CHEBI:43474"/>
        <dbReference type="ChEBI" id="CHEBI:456216"/>
        <dbReference type="EC" id="3.6.4.13"/>
    </reaction>
</comment>
<accession>A0A0N0BCD4</accession>
<dbReference type="InterPro" id="IPR007052">
    <property type="entry name" value="CS_dom"/>
</dbReference>
<feature type="domain" description="CS" evidence="8">
    <location>
        <begin position="10"/>
        <end position="97"/>
    </location>
</feature>
<evidence type="ECO:0000256" key="3">
    <source>
        <dbReference type="ARBA" id="ARBA00022741"/>
    </source>
</evidence>
<evidence type="ECO:0000256" key="5">
    <source>
        <dbReference type="ARBA" id="ARBA00022806"/>
    </source>
</evidence>
<keyword evidence="6" id="KW-0067">ATP-binding</keyword>
<dbReference type="GO" id="GO:0005524">
    <property type="term" value="F:ATP binding"/>
    <property type="evidence" value="ECO:0007669"/>
    <property type="project" value="UniProtKB-KW"/>
</dbReference>
<evidence type="ECO:0000256" key="4">
    <source>
        <dbReference type="ARBA" id="ARBA00022801"/>
    </source>
</evidence>
<dbReference type="PANTHER" id="PTHR22655">
    <property type="entry name" value="ATP-DEPENDENT RNA HELICASE TDRD12-RELATED"/>
    <property type="match status" value="1"/>
</dbReference>
<evidence type="ECO:0000256" key="6">
    <source>
        <dbReference type="ARBA" id="ARBA00022840"/>
    </source>
</evidence>
<dbReference type="GO" id="GO:0042078">
    <property type="term" value="P:germ-line stem cell division"/>
    <property type="evidence" value="ECO:0007669"/>
    <property type="project" value="TreeGrafter"/>
</dbReference>
<dbReference type="CDD" id="cd06463">
    <property type="entry name" value="p23_like"/>
    <property type="match status" value="1"/>
</dbReference>
<sequence>MNCLKLVSKYHTPKIVWYQTDTTVIVRILLQDIKEYFLHVECDHLLFSTTTDSKKYYICLYLFGTIVAEKTVHRNLEREIKITLVKAHKWTEWLRLCIEKEKNSLISLDTNHIYKLDWITEALRNRERKDFAEYKRRNHITQIMPVVPSSDEEESDDETVDMIFD</sequence>
<evidence type="ECO:0000256" key="1">
    <source>
        <dbReference type="ARBA" id="ARBA00012552"/>
    </source>
</evidence>
<reference evidence="9 10" key="1">
    <citation type="submission" date="2015-07" db="EMBL/GenBank/DDBJ databases">
        <title>The genome of Melipona quadrifasciata.</title>
        <authorList>
            <person name="Pan H."/>
            <person name="Kapheim K."/>
        </authorList>
    </citation>
    <scope>NUCLEOTIDE SEQUENCE [LARGE SCALE GENOMIC DNA]</scope>
    <source>
        <strain evidence="9">0111107301</strain>
        <tissue evidence="9">Whole body</tissue>
    </source>
</reference>
<keyword evidence="4" id="KW-0378">Hydrolase</keyword>
<dbReference type="SUPFAM" id="SSF49764">
    <property type="entry name" value="HSP20-like chaperones"/>
    <property type="match status" value="1"/>
</dbReference>
<dbReference type="PANTHER" id="PTHR22655:SF2">
    <property type="entry name" value="ATP-DEPENDENT RNA HELICASE TDRD12-RELATED"/>
    <property type="match status" value="1"/>
</dbReference>
<dbReference type="OrthoDB" id="249932at2759"/>
<dbReference type="InterPro" id="IPR008978">
    <property type="entry name" value="HSP20-like_chaperone"/>
</dbReference>
<protein>
    <recommendedName>
        <fullName evidence="1">RNA helicase</fullName>
        <ecNumber evidence="1">3.6.4.13</ecNumber>
    </recommendedName>
</protein>
<evidence type="ECO:0000256" key="2">
    <source>
        <dbReference type="ARBA" id="ARBA00022737"/>
    </source>
</evidence>
<evidence type="ECO:0000313" key="10">
    <source>
        <dbReference type="Proteomes" id="UP000053105"/>
    </source>
</evidence>
<gene>
    <name evidence="9" type="ORF">WN51_04034</name>
</gene>
<dbReference type="GO" id="GO:0003724">
    <property type="term" value="F:RNA helicase activity"/>
    <property type="evidence" value="ECO:0007669"/>
    <property type="project" value="UniProtKB-EC"/>
</dbReference>
<dbReference type="Proteomes" id="UP000053105">
    <property type="component" value="Unassembled WGS sequence"/>
</dbReference>
<dbReference type="Pfam" id="PF04969">
    <property type="entry name" value="CS"/>
    <property type="match status" value="1"/>
</dbReference>